<proteinExistence type="inferred from homology"/>
<evidence type="ECO:0000256" key="3">
    <source>
        <dbReference type="ARBA" id="ARBA00022840"/>
    </source>
</evidence>
<protein>
    <submittedName>
        <fullName evidence="4">Heat shock 70 kDa protein 12A-like</fullName>
    </submittedName>
</protein>
<sequence>MADSYIIAIDFGTAYSGYAFNITPSAEDTDPHLKMWGKEVGFNTPKTPTCILFDDSEEFMNFGYEAVERYKKMGGKEAKKYHFFENFKMALYGTEIKRDLKIKSANGKEMMALKVFKEALRFLKEDALKTITLNTAGMVFLASDFTWVLTVPAIWEESAKQFMREAAAGIVEDGNEERLVIALEPEAASIWCKKLPSDGFITEKHNCTPLDECLGTRYIVIDCGGTIDITVHEVVEEGALKELHKASGNNLGGQTVDKKFKEFLKEIFCDGIWEEYEENYPNEVQKLMYDFTRLKQVDDDVQFICPFNLGSLILKKKDIEKSFESVEGAFWVEGSIKISKEKMRTFFQESLEGIAGNLKEILKKESKIDYILLVGGFANSQILLQYITDQFKDICSILCPFRAQEAILRGAIEFGRNPAWVASRKSAFTYGVAVCEPFLELVHKPEKKLMIGKEEWCSDMFMTLVKAGEDVSWNETRKHILSPVNKYQTWMSMRFFRTERLFAKFVDDLGVYDIGSFDVEMPDINGGRERQVKLEIRFGSTEITATATDMNTGSKGSIQFD</sequence>
<comment type="similarity">
    <text evidence="1">Belongs to the heat shock protein 70 family.</text>
</comment>
<evidence type="ECO:0000256" key="2">
    <source>
        <dbReference type="ARBA" id="ARBA00022741"/>
    </source>
</evidence>
<dbReference type="Proteomes" id="UP000265020">
    <property type="component" value="Unassembled WGS sequence"/>
</dbReference>
<dbReference type="STRING" id="28743.ENSCVAP00000002335"/>
<dbReference type="Pfam" id="PF00012">
    <property type="entry name" value="HSP70"/>
    <property type="match status" value="1"/>
</dbReference>
<dbReference type="Gene3D" id="3.30.420.40">
    <property type="match status" value="1"/>
</dbReference>
<keyword evidence="2" id="KW-0547">Nucleotide-binding</keyword>
<dbReference type="GO" id="GO:0005524">
    <property type="term" value="F:ATP binding"/>
    <property type="evidence" value="ECO:0007669"/>
    <property type="project" value="UniProtKB-KW"/>
</dbReference>
<evidence type="ECO:0000313" key="4">
    <source>
        <dbReference type="Ensembl" id="ENSCVAP00000002335.1"/>
    </source>
</evidence>
<dbReference type="GO" id="GO:0140662">
    <property type="term" value="F:ATP-dependent protein folding chaperone"/>
    <property type="evidence" value="ECO:0007669"/>
    <property type="project" value="InterPro"/>
</dbReference>
<evidence type="ECO:0000313" key="5">
    <source>
        <dbReference type="Proteomes" id="UP000265020"/>
    </source>
</evidence>
<dbReference type="AlphaFoldDB" id="A0A3Q2FFL0"/>
<dbReference type="PANTHER" id="PTHR14187">
    <property type="entry name" value="ALPHA KINASE/ELONGATION FACTOR 2 KINASE"/>
    <property type="match status" value="1"/>
</dbReference>
<reference evidence="4" key="2">
    <citation type="submission" date="2025-09" db="UniProtKB">
        <authorList>
            <consortium name="Ensembl"/>
        </authorList>
    </citation>
    <scope>IDENTIFICATION</scope>
</reference>
<dbReference type="GeneTree" id="ENSGT00940000154551"/>
<dbReference type="SUPFAM" id="SSF53067">
    <property type="entry name" value="Actin-like ATPase domain"/>
    <property type="match status" value="2"/>
</dbReference>
<dbReference type="InterPro" id="IPR013126">
    <property type="entry name" value="Hsp_70_fam"/>
</dbReference>
<accession>A0A3Q2FFL0</accession>
<dbReference type="Ensembl" id="ENSCVAT00000011898.1">
    <property type="protein sequence ID" value="ENSCVAP00000002335.1"/>
    <property type="gene ID" value="ENSCVAG00000003425.1"/>
</dbReference>
<organism evidence="4 5">
    <name type="scientific">Cyprinodon variegatus</name>
    <name type="common">Sheepshead minnow</name>
    <dbReference type="NCBI Taxonomy" id="28743"/>
    <lineage>
        <taxon>Eukaryota</taxon>
        <taxon>Metazoa</taxon>
        <taxon>Chordata</taxon>
        <taxon>Craniata</taxon>
        <taxon>Vertebrata</taxon>
        <taxon>Euteleostomi</taxon>
        <taxon>Actinopterygii</taxon>
        <taxon>Neopterygii</taxon>
        <taxon>Teleostei</taxon>
        <taxon>Neoteleostei</taxon>
        <taxon>Acanthomorphata</taxon>
        <taxon>Ovalentaria</taxon>
        <taxon>Atherinomorphae</taxon>
        <taxon>Cyprinodontiformes</taxon>
        <taxon>Cyprinodontidae</taxon>
        <taxon>Cyprinodon</taxon>
    </lineage>
</organism>
<dbReference type="PANTHER" id="PTHR14187:SF5">
    <property type="entry name" value="HEAT SHOCK 70 KDA PROTEIN 12A"/>
    <property type="match status" value="1"/>
</dbReference>
<reference evidence="4" key="1">
    <citation type="submission" date="2025-08" db="UniProtKB">
        <authorList>
            <consortium name="Ensembl"/>
        </authorList>
    </citation>
    <scope>IDENTIFICATION</scope>
</reference>
<dbReference type="InterPro" id="IPR043129">
    <property type="entry name" value="ATPase_NBD"/>
</dbReference>
<keyword evidence="5" id="KW-1185">Reference proteome</keyword>
<keyword evidence="3" id="KW-0067">ATP-binding</keyword>
<evidence type="ECO:0000256" key="1">
    <source>
        <dbReference type="ARBA" id="ARBA00007381"/>
    </source>
</evidence>
<dbReference type="CDD" id="cd10229">
    <property type="entry name" value="ASKHA_NBD_HSP70_HSPA12"/>
    <property type="match status" value="1"/>
</dbReference>
<name>A0A3Q2FFL0_CYPVA</name>
<dbReference type="OMA" id="DVQFICP"/>